<feature type="region of interest" description="Disordered" evidence="2">
    <location>
        <begin position="499"/>
        <end position="564"/>
    </location>
</feature>
<name>A0A9W8EBR4_9FUNG</name>
<feature type="region of interest" description="Disordered" evidence="2">
    <location>
        <begin position="416"/>
        <end position="450"/>
    </location>
</feature>
<dbReference type="EMBL" id="JANBQB010000543">
    <property type="protein sequence ID" value="KAJ1975297.1"/>
    <property type="molecule type" value="Genomic_DNA"/>
</dbReference>
<feature type="compositionally biased region" description="Low complexity" evidence="2">
    <location>
        <begin position="517"/>
        <end position="542"/>
    </location>
</feature>
<comment type="caution">
    <text evidence="3">The sequence shown here is derived from an EMBL/GenBank/DDBJ whole genome shotgun (WGS) entry which is preliminary data.</text>
</comment>
<accession>A0A9W8EBR4</accession>
<keyword evidence="1" id="KW-0175">Coiled coil</keyword>
<evidence type="ECO:0000256" key="2">
    <source>
        <dbReference type="SAM" id="MobiDB-lite"/>
    </source>
</evidence>
<dbReference type="Gene3D" id="1.10.287.1490">
    <property type="match status" value="1"/>
</dbReference>
<feature type="coiled-coil region" evidence="1">
    <location>
        <begin position="308"/>
        <end position="378"/>
    </location>
</feature>
<evidence type="ECO:0000313" key="3">
    <source>
        <dbReference type="EMBL" id="KAJ1975297.1"/>
    </source>
</evidence>
<dbReference type="PANTHER" id="PTHR23159">
    <property type="entry name" value="CENTROSOMAL PROTEIN 2"/>
    <property type="match status" value="1"/>
</dbReference>
<dbReference type="Proteomes" id="UP001151582">
    <property type="component" value="Unassembled WGS sequence"/>
</dbReference>
<protein>
    <submittedName>
        <fullName evidence="3">Uncharacterized protein</fullName>
    </submittedName>
</protein>
<feature type="region of interest" description="Disordered" evidence="2">
    <location>
        <begin position="1"/>
        <end position="32"/>
    </location>
</feature>
<evidence type="ECO:0000313" key="4">
    <source>
        <dbReference type="Proteomes" id="UP001151582"/>
    </source>
</evidence>
<feature type="compositionally biased region" description="Low complexity" evidence="2">
    <location>
        <begin position="416"/>
        <end position="425"/>
    </location>
</feature>
<dbReference type="OrthoDB" id="5589812at2759"/>
<gene>
    <name evidence="3" type="ORF">H4R34_004388</name>
</gene>
<sequence length="989" mass="109364">MSSDTPTLPPSGVADAHSDQSPPPAPTSTIPSELQARLKKLKRRIITSDKILPKLREYEKAKEQLTQYEERLKSFQQITQSLESSRGLLKQQLTQEQKRANALQQQVNQFTAKQAENQTAMGQMKQANQDLSREVANLKRRHESSPATKQQVKQLQQDVKSREETIQSLTTQFNELQQAKDNECEVLQEQAMESAMQLEDVKGQRDTAEASRIQLEQTSTHLMDKCGQLEKTCKELQAKLDNVNTQLQQERNRWAQQLRAQTEAVAMAAPEKSPNAPLSPAARNVASPAGQATAASWTDQEAQYVQQISEHEASINGKNEKIAQLERHNLLLLDLMAREQSQSKYNTTAEQAALQGENQRLQAQVKALERALHIAVQTKAISESNSPTEKQSTVLDHSETGLAYSTPNGFLALTDAPSPTAAAPASRKRGSSMMVDHDASSAGNCKRTKDASLVEPANSSLMAISDEPQATIARKVRISVSPTPPSLPPVVEPVSWDQSTWSFDSDQDGSPRASNGAGTSQAAAPTTASSAANATSYRTAASPRRQLSDKPAPNRTLKIPSPPAAPPMEWEDWICRANVSVKHLVNRLSAPMTGTEFVHKLTLHMLTDASSLHVALFAIRHIPMDLLVLPLCESLVNNFCKHWHCPSLLGGNPVEPRDLQRAVQMINFKPSARDQECTLLGAPRSPTATIQSLNAAKAVNMANPSAQQRSGDQLWFQEPEMKTITHLPFFVPRLLISSCLTTEEQDVVVLLWILGCQHQCYSFFNDFLSWIPNQLKGNQSGDLDLKLVGPLTRIFTMLCRLQNNHQRVRAFVHDFFMTVESNNLIIPIMSNIAGVWPEILRYVPGYATPLQLASDPAAAFPCQPQAPPELFTPEALQDSRYTHNLYTALVEVALSGAYQCSMGNIHEKTTLKDRNLLYARFIAYCGWRASDPLPVLDDLESVAKQRLAAVTQLLATTAASPNYSTSLVRLQQQQVDLQYLQALVAHLLI</sequence>
<evidence type="ECO:0000256" key="1">
    <source>
        <dbReference type="SAM" id="Coils"/>
    </source>
</evidence>
<keyword evidence="4" id="KW-1185">Reference proteome</keyword>
<feature type="region of interest" description="Disordered" evidence="2">
    <location>
        <begin position="138"/>
        <end position="159"/>
    </location>
</feature>
<dbReference type="AlphaFoldDB" id="A0A9W8EBR4"/>
<reference evidence="3" key="1">
    <citation type="submission" date="2022-07" db="EMBL/GenBank/DDBJ databases">
        <title>Phylogenomic reconstructions and comparative analyses of Kickxellomycotina fungi.</title>
        <authorList>
            <person name="Reynolds N.K."/>
            <person name="Stajich J.E."/>
            <person name="Barry K."/>
            <person name="Grigoriev I.V."/>
            <person name="Crous P."/>
            <person name="Smith M.E."/>
        </authorList>
    </citation>
    <scope>NUCLEOTIDE SEQUENCE</scope>
    <source>
        <strain evidence="3">RSA 567</strain>
    </source>
</reference>
<feature type="compositionally biased region" description="Low complexity" evidence="2">
    <location>
        <begin position="149"/>
        <end position="158"/>
    </location>
</feature>
<organism evidence="3 4">
    <name type="scientific">Dimargaris verticillata</name>
    <dbReference type="NCBI Taxonomy" id="2761393"/>
    <lineage>
        <taxon>Eukaryota</taxon>
        <taxon>Fungi</taxon>
        <taxon>Fungi incertae sedis</taxon>
        <taxon>Zoopagomycota</taxon>
        <taxon>Kickxellomycotina</taxon>
        <taxon>Dimargaritomycetes</taxon>
        <taxon>Dimargaritales</taxon>
        <taxon>Dimargaritaceae</taxon>
        <taxon>Dimargaris</taxon>
    </lineage>
</organism>
<proteinExistence type="predicted"/>
<dbReference type="PANTHER" id="PTHR23159:SF31">
    <property type="entry name" value="CENTROSOME-ASSOCIATED PROTEIN CEP250 ISOFORM X1"/>
    <property type="match status" value="1"/>
</dbReference>